<dbReference type="PANTHER" id="PTHR12138">
    <property type="entry name" value="PRIMATE-EXPANDED PROTEIN FAMILY"/>
    <property type="match status" value="1"/>
</dbReference>
<accession>A0A2J8K023</accession>
<evidence type="ECO:0000313" key="2">
    <source>
        <dbReference type="EMBL" id="PNI28380.1"/>
    </source>
</evidence>
<dbReference type="PANTHER" id="PTHR12138:SF162">
    <property type="entry name" value="CHROMOSOME UNDETERMINED SCAFFOLD_275, WHOLE GENOME SHOTGUN SEQUENCE"/>
    <property type="match status" value="1"/>
</dbReference>
<evidence type="ECO:0000313" key="3">
    <source>
        <dbReference type="Proteomes" id="UP000236370"/>
    </source>
</evidence>
<feature type="non-terminal residue" evidence="2">
    <location>
        <position position="201"/>
    </location>
</feature>
<proteinExistence type="predicted"/>
<dbReference type="EMBL" id="NBAG03000405">
    <property type="protein sequence ID" value="PNI28380.1"/>
    <property type="molecule type" value="Genomic_DNA"/>
</dbReference>
<evidence type="ECO:0000256" key="1">
    <source>
        <dbReference type="SAM" id="MobiDB-lite"/>
    </source>
</evidence>
<feature type="compositionally biased region" description="Polar residues" evidence="1">
    <location>
        <begin position="164"/>
        <end position="173"/>
    </location>
</feature>
<protein>
    <submittedName>
        <fullName evidence="2">PRKN isoform 11</fullName>
    </submittedName>
</protein>
<feature type="region of interest" description="Disordered" evidence="1">
    <location>
        <begin position="141"/>
        <end position="173"/>
    </location>
</feature>
<sequence length="201" mass="21728">IQNLSLSKLECSGAISTHCKLHLPGSHHSLASASLEWTGAILVHCNVHIPGSRDSPASASQVARITGYLRKNSICQYPVTIDSGTVKSKIKQLMISETGMATETFRIHRRGKEDRNCFTIQHCDLDQQSIVHIVQRPWRKGQEMNATGGDDPRNAAGGCEREPQSLTRVDLSSSVLPGDSVGLAVILHTDSRKDSPPAGSP</sequence>
<name>A0A2J8K023_PANTR</name>
<dbReference type="Proteomes" id="UP000236370">
    <property type="component" value="Unassembled WGS sequence"/>
</dbReference>
<dbReference type="InterPro" id="IPR029071">
    <property type="entry name" value="Ubiquitin-like_domsf"/>
</dbReference>
<feature type="non-terminal residue" evidence="2">
    <location>
        <position position="1"/>
    </location>
</feature>
<comment type="caution">
    <text evidence="2">The sequence shown here is derived from an EMBL/GenBank/DDBJ whole genome shotgun (WGS) entry which is preliminary data.</text>
</comment>
<dbReference type="SUPFAM" id="SSF54236">
    <property type="entry name" value="Ubiquitin-like"/>
    <property type="match status" value="1"/>
</dbReference>
<gene>
    <name evidence="2" type="ORF">CK820_G0042773</name>
</gene>
<organism evidence="2 3">
    <name type="scientific">Pan troglodytes</name>
    <name type="common">Chimpanzee</name>
    <dbReference type="NCBI Taxonomy" id="9598"/>
    <lineage>
        <taxon>Eukaryota</taxon>
        <taxon>Metazoa</taxon>
        <taxon>Chordata</taxon>
        <taxon>Craniata</taxon>
        <taxon>Vertebrata</taxon>
        <taxon>Euteleostomi</taxon>
        <taxon>Mammalia</taxon>
        <taxon>Eutheria</taxon>
        <taxon>Euarchontoglires</taxon>
        <taxon>Primates</taxon>
        <taxon>Haplorrhini</taxon>
        <taxon>Catarrhini</taxon>
        <taxon>Hominidae</taxon>
        <taxon>Pan</taxon>
    </lineage>
</organism>
<dbReference type="AlphaFoldDB" id="A0A2J8K023"/>
<reference evidence="2 3" key="1">
    <citation type="submission" date="2017-12" db="EMBL/GenBank/DDBJ databases">
        <title>High-resolution comparative analysis of great ape genomes.</title>
        <authorList>
            <person name="Pollen A."/>
            <person name="Hastie A."/>
            <person name="Hormozdiari F."/>
            <person name="Dougherty M."/>
            <person name="Liu R."/>
            <person name="Chaisson M."/>
            <person name="Hoppe E."/>
            <person name="Hill C."/>
            <person name="Pang A."/>
            <person name="Hillier L."/>
            <person name="Baker C."/>
            <person name="Armstrong J."/>
            <person name="Shendure J."/>
            <person name="Paten B."/>
            <person name="Wilson R."/>
            <person name="Chao H."/>
            <person name="Schneider V."/>
            <person name="Ventura M."/>
            <person name="Kronenberg Z."/>
            <person name="Murali S."/>
            <person name="Gordon D."/>
            <person name="Cantsilieris S."/>
            <person name="Munson K."/>
            <person name="Nelson B."/>
            <person name="Raja A."/>
            <person name="Underwood J."/>
            <person name="Diekhans M."/>
            <person name="Fiddes I."/>
            <person name="Haussler D."/>
            <person name="Eichler E."/>
        </authorList>
    </citation>
    <scope>NUCLEOTIDE SEQUENCE [LARGE SCALE GENOMIC DNA]</scope>
    <source>
        <strain evidence="2">Yerkes chimp pedigree #C0471</strain>
    </source>
</reference>